<dbReference type="InterPro" id="IPR008567">
    <property type="entry name" value="BKACE"/>
</dbReference>
<organism evidence="1 2">
    <name type="scientific">Streptomyces plumbiresistens</name>
    <dbReference type="NCBI Taxonomy" id="511811"/>
    <lineage>
        <taxon>Bacteria</taxon>
        <taxon>Bacillati</taxon>
        <taxon>Actinomycetota</taxon>
        <taxon>Actinomycetes</taxon>
        <taxon>Kitasatosporales</taxon>
        <taxon>Streptomycetaceae</taxon>
        <taxon>Streptomyces</taxon>
    </lineage>
</organism>
<dbReference type="InterPro" id="IPR013785">
    <property type="entry name" value="Aldolase_TIM"/>
</dbReference>
<accession>A0ABP7T8S7</accession>
<reference evidence="2" key="1">
    <citation type="journal article" date="2019" name="Int. J. Syst. Evol. Microbiol.">
        <title>The Global Catalogue of Microorganisms (GCM) 10K type strain sequencing project: providing services to taxonomists for standard genome sequencing and annotation.</title>
        <authorList>
            <consortium name="The Broad Institute Genomics Platform"/>
            <consortium name="The Broad Institute Genome Sequencing Center for Infectious Disease"/>
            <person name="Wu L."/>
            <person name="Ma J."/>
        </authorList>
    </citation>
    <scope>NUCLEOTIDE SEQUENCE [LARGE SCALE GENOMIC DNA]</scope>
    <source>
        <strain evidence="2">JCM 16924</strain>
    </source>
</reference>
<protein>
    <submittedName>
        <fullName evidence="1">3-keto-5-aminohexanoate cleavage protein</fullName>
    </submittedName>
</protein>
<keyword evidence="2" id="KW-1185">Reference proteome</keyword>
<proteinExistence type="predicted"/>
<dbReference type="PANTHER" id="PTHR37418">
    <property type="entry name" value="3-KETO-5-AMINOHEXANOATE CLEAVAGE ENZYME-RELATED"/>
    <property type="match status" value="1"/>
</dbReference>
<dbReference type="Pfam" id="PF05853">
    <property type="entry name" value="BKACE"/>
    <property type="match status" value="2"/>
</dbReference>
<dbReference type="Proteomes" id="UP001500456">
    <property type="component" value="Unassembled WGS sequence"/>
</dbReference>
<gene>
    <name evidence="1" type="ORF">GCM10022232_79770</name>
</gene>
<dbReference type="Gene3D" id="3.20.20.70">
    <property type="entry name" value="Aldolase class I"/>
    <property type="match status" value="1"/>
</dbReference>
<sequence length="255" mass="26267">MVQVCLNGPRGAADGAVVPLTPQALAESAAEAVAAGATDVHVHPKTPCGQDSLSPRVLAATLEAIRARVSVPVGVTTGAWAEPDPVARLGRVRSWTVLPDHASVNWHEPGAEEVATALIDLGVGVEAGIWSGTDGAARFAVSPLGPKVLRVLAEVTDPSSETAEDTARALLADLGSAHGRPVLLHGEDGGAWPVLRLAGRLGLATRVGLEDTLTLPDGQRALSNAQLVAEGLVEYGWDRAGRVSPSAEGRDPTRR</sequence>
<dbReference type="PANTHER" id="PTHR37418:SF1">
    <property type="entry name" value="3-KETO-5-AMINOHEXANOATE CLEAVAGE PROTEIN"/>
    <property type="match status" value="1"/>
</dbReference>
<evidence type="ECO:0000313" key="1">
    <source>
        <dbReference type="EMBL" id="GAA4022747.1"/>
    </source>
</evidence>
<comment type="caution">
    <text evidence="1">The sequence shown here is derived from an EMBL/GenBank/DDBJ whole genome shotgun (WGS) entry which is preliminary data.</text>
</comment>
<dbReference type="RefSeq" id="WP_266442336.1">
    <property type="nucleotide sequence ID" value="NZ_BAAAZX010000033.1"/>
</dbReference>
<evidence type="ECO:0000313" key="2">
    <source>
        <dbReference type="Proteomes" id="UP001500456"/>
    </source>
</evidence>
<dbReference type="EMBL" id="BAAAZX010000033">
    <property type="protein sequence ID" value="GAA4022747.1"/>
    <property type="molecule type" value="Genomic_DNA"/>
</dbReference>
<name>A0ABP7T8S7_9ACTN</name>